<comment type="caution">
    <text evidence="2">The sequence shown here is derived from an EMBL/GenBank/DDBJ whole genome shotgun (WGS) entry which is preliminary data.</text>
</comment>
<accession>A0A412G7G7</accession>
<dbReference type="CDD" id="cd00093">
    <property type="entry name" value="HTH_XRE"/>
    <property type="match status" value="1"/>
</dbReference>
<sequence length="295" mass="33767">MEDLKEIYERISFLRQKGIKMKEMAEQAGISPSVLSAIYSTVLPAYLKNTEKGENEDEALNNALVWVNNVSKKKLLGSLANLKNSLFAMEIIPKSPSENKINPFLTQLENNMQETLNRISYFSGIYLSYSISSGSHSLKIEPYLITPAETGCYAEVGHNNAYGVTHWGVVMMNGMNHLYLTFNENQPPQLALYHICLKLPMYDHPPLLRGIYTCFDYNYNPVARRILFVKYSDSIARDEFMKLKGELKAYEVLNEKEQAYYNYTCQPGDIIRMCNIPSPHMTEEDLTIEKKILSL</sequence>
<dbReference type="EMBL" id="DYXD01000113">
    <property type="protein sequence ID" value="HJF07567.1"/>
    <property type="molecule type" value="Genomic_DNA"/>
</dbReference>
<dbReference type="RefSeq" id="WP_118485345.1">
    <property type="nucleotide sequence ID" value="NZ_CAUBXQ010000094.1"/>
</dbReference>
<proteinExistence type="predicted"/>
<evidence type="ECO:0000313" key="2">
    <source>
        <dbReference type="EMBL" id="RGR88999.1"/>
    </source>
</evidence>
<reference evidence="1" key="3">
    <citation type="submission" date="2021-09" db="EMBL/GenBank/DDBJ databases">
        <authorList>
            <person name="Gilroy R."/>
        </authorList>
    </citation>
    <scope>NUCLEOTIDE SEQUENCE</scope>
    <source>
        <strain evidence="1">CHK165-8395</strain>
    </source>
</reference>
<reference evidence="2 3" key="1">
    <citation type="submission" date="2018-08" db="EMBL/GenBank/DDBJ databases">
        <title>A genome reference for cultivated species of the human gut microbiota.</title>
        <authorList>
            <person name="Zou Y."/>
            <person name="Xue W."/>
            <person name="Luo G."/>
        </authorList>
    </citation>
    <scope>NUCLEOTIDE SEQUENCE [LARGE SCALE GENOMIC DNA]</scope>
    <source>
        <strain evidence="2 3">AF24-2</strain>
    </source>
</reference>
<gene>
    <name evidence="2" type="ORF">DWY20_14385</name>
    <name evidence="1" type="ORF">K8U81_05140</name>
</gene>
<protein>
    <submittedName>
        <fullName evidence="1">Helix-turn-helix domain-containing protein</fullName>
    </submittedName>
    <submittedName>
        <fullName evidence="2">XRE family transcriptional regulator</fullName>
    </submittedName>
</protein>
<reference evidence="1" key="2">
    <citation type="journal article" date="2021" name="PeerJ">
        <title>Extensive microbial diversity within the chicken gut microbiome revealed by metagenomics and culture.</title>
        <authorList>
            <person name="Gilroy R."/>
            <person name="Ravi A."/>
            <person name="Getino M."/>
            <person name="Pursley I."/>
            <person name="Horton D.L."/>
            <person name="Alikhan N.F."/>
            <person name="Baker D."/>
            <person name="Gharbi K."/>
            <person name="Hall N."/>
            <person name="Watson M."/>
            <person name="Adriaenssens E.M."/>
            <person name="Foster-Nyarko E."/>
            <person name="Jarju S."/>
            <person name="Secka A."/>
            <person name="Antonio M."/>
            <person name="Oren A."/>
            <person name="Chaudhuri R.R."/>
            <person name="La Ragione R."/>
            <person name="Hildebrand F."/>
            <person name="Pallen M.J."/>
        </authorList>
    </citation>
    <scope>NUCLEOTIDE SEQUENCE</scope>
    <source>
        <strain evidence="1">CHK165-8395</strain>
    </source>
</reference>
<dbReference type="EMBL" id="QRUU01000121">
    <property type="protein sequence ID" value="RGR88999.1"/>
    <property type="molecule type" value="Genomic_DNA"/>
</dbReference>
<evidence type="ECO:0000313" key="1">
    <source>
        <dbReference type="EMBL" id="HJF07567.1"/>
    </source>
</evidence>
<name>A0A412G7G7_9BACT</name>
<evidence type="ECO:0000313" key="3">
    <source>
        <dbReference type="Proteomes" id="UP000285864"/>
    </source>
</evidence>
<dbReference type="AlphaFoldDB" id="A0A412G7G7"/>
<organism evidence="2 3">
    <name type="scientific">Phocaeicola coprocola</name>
    <dbReference type="NCBI Taxonomy" id="310298"/>
    <lineage>
        <taxon>Bacteria</taxon>
        <taxon>Pseudomonadati</taxon>
        <taxon>Bacteroidota</taxon>
        <taxon>Bacteroidia</taxon>
        <taxon>Bacteroidales</taxon>
        <taxon>Bacteroidaceae</taxon>
        <taxon>Phocaeicola</taxon>
    </lineage>
</organism>
<dbReference type="Proteomes" id="UP000285864">
    <property type="component" value="Unassembled WGS sequence"/>
</dbReference>
<dbReference type="InterPro" id="IPR001387">
    <property type="entry name" value="Cro/C1-type_HTH"/>
</dbReference>
<dbReference type="Proteomes" id="UP000718012">
    <property type="component" value="Unassembled WGS sequence"/>
</dbReference>
<keyword evidence="3" id="KW-1185">Reference proteome</keyword>